<reference evidence="1" key="1">
    <citation type="submission" date="2023-08" db="EMBL/GenBank/DDBJ databases">
        <authorList>
            <person name="Chen Y."/>
            <person name="Shah S."/>
            <person name="Dougan E. K."/>
            <person name="Thang M."/>
            <person name="Chan C."/>
        </authorList>
    </citation>
    <scope>NUCLEOTIDE SEQUENCE</scope>
</reference>
<accession>A0AA36JTW2</accession>
<sequence length="169" mass="19928">MFAFMRPCGAMELRTNLLRLASRRPAWVLQIRQSKILPKMKHHRHVEEPKEHTEHKLVLVNPKDIPTYDLSELPEEFEALRRDRHSEVMKWVTAIAKHIGDKHVIYPDRDKRSGKDHFHIIYHGFEYYIHNSLHHQEFTAKQKKSLLNVLAHMGVFGKLPVKSGAETEE</sequence>
<evidence type="ECO:0000313" key="1">
    <source>
        <dbReference type="EMBL" id="CAJ1411474.1"/>
    </source>
</evidence>
<gene>
    <name evidence="1" type="ORF">EVOR1521_LOCUS32030</name>
</gene>
<dbReference type="EMBL" id="CAUJNA010003877">
    <property type="protein sequence ID" value="CAJ1411474.1"/>
    <property type="molecule type" value="Genomic_DNA"/>
</dbReference>
<dbReference type="Proteomes" id="UP001178507">
    <property type="component" value="Unassembled WGS sequence"/>
</dbReference>
<name>A0AA36JTW2_9DINO</name>
<proteinExistence type="predicted"/>
<organism evidence="1 2">
    <name type="scientific">Effrenium voratum</name>
    <dbReference type="NCBI Taxonomy" id="2562239"/>
    <lineage>
        <taxon>Eukaryota</taxon>
        <taxon>Sar</taxon>
        <taxon>Alveolata</taxon>
        <taxon>Dinophyceae</taxon>
        <taxon>Suessiales</taxon>
        <taxon>Symbiodiniaceae</taxon>
        <taxon>Effrenium</taxon>
    </lineage>
</organism>
<dbReference type="AlphaFoldDB" id="A0AA36JTW2"/>
<evidence type="ECO:0000313" key="2">
    <source>
        <dbReference type="Proteomes" id="UP001178507"/>
    </source>
</evidence>
<comment type="caution">
    <text evidence="1">The sequence shown here is derived from an EMBL/GenBank/DDBJ whole genome shotgun (WGS) entry which is preliminary data.</text>
</comment>
<keyword evidence="2" id="KW-1185">Reference proteome</keyword>
<protein>
    <submittedName>
        <fullName evidence="1">Uncharacterized protein</fullName>
    </submittedName>
</protein>